<protein>
    <submittedName>
        <fullName evidence="1">Uncharacterized protein</fullName>
    </submittedName>
</protein>
<dbReference type="Proteomes" id="UP001162992">
    <property type="component" value="Chromosome 13"/>
</dbReference>
<keyword evidence="2" id="KW-1185">Reference proteome</keyword>
<name>A0ACC2BT01_DIPCM</name>
<sequence>MVLRFKKLWAKYLSLYRPRSLHQPPNCCHSDPAISLLWLATTTRAVESKATAHTNVSTATITGKVDGCLSHSCAGSMVNSRICQQLHNDLWNQKNRFNPWIANWQTKVRCCLIQNIRQELLLQPKQEISVKVSRGLRSKLEKDCKHH</sequence>
<dbReference type="EMBL" id="CM055104">
    <property type="protein sequence ID" value="KAJ7532879.1"/>
    <property type="molecule type" value="Genomic_DNA"/>
</dbReference>
<comment type="caution">
    <text evidence="1">The sequence shown here is derived from an EMBL/GenBank/DDBJ whole genome shotgun (WGS) entry which is preliminary data.</text>
</comment>
<gene>
    <name evidence="1" type="ORF">O6H91_13G023600</name>
</gene>
<reference evidence="2" key="1">
    <citation type="journal article" date="2024" name="Proc. Natl. Acad. Sci. U.S.A.">
        <title>Extraordinary preservation of gene collinearity over three hundred million years revealed in homosporous lycophytes.</title>
        <authorList>
            <person name="Li C."/>
            <person name="Wickell D."/>
            <person name="Kuo L.Y."/>
            <person name="Chen X."/>
            <person name="Nie B."/>
            <person name="Liao X."/>
            <person name="Peng D."/>
            <person name="Ji J."/>
            <person name="Jenkins J."/>
            <person name="Williams M."/>
            <person name="Shu S."/>
            <person name="Plott C."/>
            <person name="Barry K."/>
            <person name="Rajasekar S."/>
            <person name="Grimwood J."/>
            <person name="Han X."/>
            <person name="Sun S."/>
            <person name="Hou Z."/>
            <person name="He W."/>
            <person name="Dai G."/>
            <person name="Sun C."/>
            <person name="Schmutz J."/>
            <person name="Leebens-Mack J.H."/>
            <person name="Li F.W."/>
            <person name="Wang L."/>
        </authorList>
    </citation>
    <scope>NUCLEOTIDE SEQUENCE [LARGE SCALE GENOMIC DNA]</scope>
    <source>
        <strain evidence="2">cv. PW_Plant_1</strain>
    </source>
</reference>
<organism evidence="1 2">
    <name type="scientific">Diphasiastrum complanatum</name>
    <name type="common">Issler's clubmoss</name>
    <name type="synonym">Lycopodium complanatum</name>
    <dbReference type="NCBI Taxonomy" id="34168"/>
    <lineage>
        <taxon>Eukaryota</taxon>
        <taxon>Viridiplantae</taxon>
        <taxon>Streptophyta</taxon>
        <taxon>Embryophyta</taxon>
        <taxon>Tracheophyta</taxon>
        <taxon>Lycopodiopsida</taxon>
        <taxon>Lycopodiales</taxon>
        <taxon>Lycopodiaceae</taxon>
        <taxon>Lycopodioideae</taxon>
        <taxon>Diphasiastrum</taxon>
    </lineage>
</organism>
<evidence type="ECO:0000313" key="2">
    <source>
        <dbReference type="Proteomes" id="UP001162992"/>
    </source>
</evidence>
<proteinExistence type="predicted"/>
<accession>A0ACC2BT01</accession>
<evidence type="ECO:0000313" key="1">
    <source>
        <dbReference type="EMBL" id="KAJ7532879.1"/>
    </source>
</evidence>